<comment type="caution">
    <text evidence="2">The sequence shown here is derived from an EMBL/GenBank/DDBJ whole genome shotgun (WGS) entry which is preliminary data.</text>
</comment>
<accession>A0ABS8WQJ0</accession>
<feature type="transmembrane region" description="Helical" evidence="1">
    <location>
        <begin position="83"/>
        <end position="103"/>
    </location>
</feature>
<dbReference type="EMBL" id="JACEIK010009214">
    <property type="protein sequence ID" value="MCE3052102.1"/>
    <property type="molecule type" value="Genomic_DNA"/>
</dbReference>
<proteinExistence type="predicted"/>
<evidence type="ECO:0000256" key="1">
    <source>
        <dbReference type="SAM" id="Phobius"/>
    </source>
</evidence>
<evidence type="ECO:0000313" key="3">
    <source>
        <dbReference type="Proteomes" id="UP000823775"/>
    </source>
</evidence>
<keyword evidence="1" id="KW-0812">Transmembrane</keyword>
<sequence length="112" mass="13007">MESKPQEFQVLSNMNKAIWYFMILAVLLNTTAVLYLNWVPEKTKLLLRDEVENKLLPWLSGSIVTLTIKYLNFCIAKMLQFRYLAPLQTVPSNIMSLLFWVALTRSVSSLYS</sequence>
<feature type="transmembrane region" description="Helical" evidence="1">
    <location>
        <begin position="18"/>
        <end position="38"/>
    </location>
</feature>
<protein>
    <submittedName>
        <fullName evidence="2">Uncharacterized protein</fullName>
    </submittedName>
</protein>
<dbReference type="Proteomes" id="UP000823775">
    <property type="component" value="Unassembled WGS sequence"/>
</dbReference>
<evidence type="ECO:0000313" key="2">
    <source>
        <dbReference type="EMBL" id="MCE3052102.1"/>
    </source>
</evidence>
<reference evidence="2 3" key="1">
    <citation type="journal article" date="2021" name="BMC Genomics">
        <title>Datura genome reveals duplications of psychoactive alkaloid biosynthetic genes and high mutation rate following tissue culture.</title>
        <authorList>
            <person name="Rajewski A."/>
            <person name="Carter-House D."/>
            <person name="Stajich J."/>
            <person name="Litt A."/>
        </authorList>
    </citation>
    <scope>NUCLEOTIDE SEQUENCE [LARGE SCALE GENOMIC DNA]</scope>
    <source>
        <strain evidence="2">AR-01</strain>
    </source>
</reference>
<keyword evidence="1" id="KW-1133">Transmembrane helix</keyword>
<organism evidence="2 3">
    <name type="scientific">Datura stramonium</name>
    <name type="common">Jimsonweed</name>
    <name type="synonym">Common thornapple</name>
    <dbReference type="NCBI Taxonomy" id="4076"/>
    <lineage>
        <taxon>Eukaryota</taxon>
        <taxon>Viridiplantae</taxon>
        <taxon>Streptophyta</taxon>
        <taxon>Embryophyta</taxon>
        <taxon>Tracheophyta</taxon>
        <taxon>Spermatophyta</taxon>
        <taxon>Magnoliopsida</taxon>
        <taxon>eudicotyledons</taxon>
        <taxon>Gunneridae</taxon>
        <taxon>Pentapetalae</taxon>
        <taxon>asterids</taxon>
        <taxon>lamiids</taxon>
        <taxon>Solanales</taxon>
        <taxon>Solanaceae</taxon>
        <taxon>Solanoideae</taxon>
        <taxon>Datureae</taxon>
        <taxon>Datura</taxon>
    </lineage>
</organism>
<keyword evidence="1" id="KW-0472">Membrane</keyword>
<gene>
    <name evidence="2" type="ORF">HAX54_051601</name>
</gene>
<name>A0ABS8WQJ0_DATST</name>
<feature type="transmembrane region" description="Helical" evidence="1">
    <location>
        <begin position="58"/>
        <end position="76"/>
    </location>
</feature>
<keyword evidence="3" id="KW-1185">Reference proteome</keyword>